<evidence type="ECO:0000256" key="2">
    <source>
        <dbReference type="ARBA" id="ARBA00022801"/>
    </source>
</evidence>
<dbReference type="AlphaFoldDB" id="A0AAF0D1R8"/>
<dbReference type="GO" id="GO:0004386">
    <property type="term" value="F:helicase activity"/>
    <property type="evidence" value="ECO:0007669"/>
    <property type="project" value="UniProtKB-KW"/>
</dbReference>
<evidence type="ECO:0000259" key="6">
    <source>
        <dbReference type="PROSITE" id="PS51194"/>
    </source>
</evidence>
<dbReference type="PANTHER" id="PTHR47961">
    <property type="entry name" value="DNA POLYMERASE THETA, PUTATIVE (AFU_ORTHOLOGUE AFUA_1G05260)-RELATED"/>
    <property type="match status" value="1"/>
</dbReference>
<dbReference type="EMBL" id="CP091871">
    <property type="protein sequence ID" value="WEU40123.1"/>
    <property type="molecule type" value="Genomic_DNA"/>
</dbReference>
<dbReference type="Pfam" id="PF00271">
    <property type="entry name" value="Helicase_C"/>
    <property type="match status" value="1"/>
</dbReference>
<feature type="domain" description="Helicase ATP-binding" evidence="5">
    <location>
        <begin position="245"/>
        <end position="423"/>
    </location>
</feature>
<dbReference type="InterPro" id="IPR001650">
    <property type="entry name" value="Helicase_C-like"/>
</dbReference>
<dbReference type="SMART" id="SM00490">
    <property type="entry name" value="HELICc"/>
    <property type="match status" value="1"/>
</dbReference>
<dbReference type="InterPro" id="IPR014001">
    <property type="entry name" value="Helicase_ATP-bd"/>
</dbReference>
<dbReference type="GO" id="GO:0005524">
    <property type="term" value="F:ATP binding"/>
    <property type="evidence" value="ECO:0007669"/>
    <property type="project" value="UniProtKB-KW"/>
</dbReference>
<dbReference type="PROSITE" id="PS51192">
    <property type="entry name" value="HELICASE_ATP_BIND_1"/>
    <property type="match status" value="1"/>
</dbReference>
<keyword evidence="1" id="KW-0547">Nucleotide-binding</keyword>
<evidence type="ECO:0000313" key="8">
    <source>
        <dbReference type="Proteomes" id="UP000186851"/>
    </source>
</evidence>
<keyword evidence="3" id="KW-0347">Helicase</keyword>
<dbReference type="SUPFAM" id="SSF52540">
    <property type="entry name" value="P-loop containing nucleoside triphosphate hydrolases"/>
    <property type="match status" value="1"/>
</dbReference>
<dbReference type="InterPro" id="IPR050474">
    <property type="entry name" value="Hel308_SKI2-like"/>
</dbReference>
<evidence type="ECO:0000259" key="5">
    <source>
        <dbReference type="PROSITE" id="PS51192"/>
    </source>
</evidence>
<organism evidence="7 8">
    <name type="scientific">Odinarchaeota yellowstonii (strain LCB_4)</name>
    <dbReference type="NCBI Taxonomy" id="1841599"/>
    <lineage>
        <taxon>Archaea</taxon>
        <taxon>Promethearchaeati</taxon>
        <taxon>Candidatus Odinarchaeota</taxon>
        <taxon>Candidatus Odinarchaeia</taxon>
        <taxon>Candidatus Odinarchaeales</taxon>
        <taxon>Candidatus Odinarchaeaceae</taxon>
        <taxon>Candidatus Odinarchaeum</taxon>
    </lineage>
</organism>
<dbReference type="Proteomes" id="UP000186851">
    <property type="component" value="Chromosome"/>
</dbReference>
<keyword evidence="2" id="KW-0378">Hydrolase</keyword>
<reference evidence="7" key="1">
    <citation type="journal article" date="2017" name="Nature">
        <title>Asgard archaea illuminate the origin of eukaryotic cellular complexity.</title>
        <authorList>
            <person name="Zaremba-Niedzwiedzka K."/>
            <person name="Caceres E.F."/>
            <person name="Saw J.H."/>
            <person name="Backstrom D."/>
            <person name="Juzokaite L."/>
            <person name="Vancaester E."/>
            <person name="Seitz K.W."/>
            <person name="Anantharaman K."/>
            <person name="Starnawski P."/>
            <person name="Kjeldsen K.U."/>
            <person name="Scott M.B."/>
            <person name="Nunoura T."/>
            <person name="Banfield J.F."/>
            <person name="Schramm A."/>
            <person name="Baker B.J."/>
            <person name="Spang A."/>
            <person name="Ettema T.J.G."/>
        </authorList>
    </citation>
    <scope>NUCLEOTIDE SEQUENCE</scope>
    <source>
        <strain evidence="7">LCB_4</strain>
    </source>
</reference>
<evidence type="ECO:0000256" key="4">
    <source>
        <dbReference type="ARBA" id="ARBA00022840"/>
    </source>
</evidence>
<evidence type="ECO:0000256" key="3">
    <source>
        <dbReference type="ARBA" id="ARBA00022806"/>
    </source>
</evidence>
<dbReference type="SMART" id="SM00487">
    <property type="entry name" value="DEXDc"/>
    <property type="match status" value="1"/>
</dbReference>
<dbReference type="KEGG" id="oyw:OdinLCB4_006540"/>
<evidence type="ECO:0000313" key="7">
    <source>
        <dbReference type="EMBL" id="WEU40123.1"/>
    </source>
</evidence>
<accession>A0AAF0D1R8</accession>
<dbReference type="InterPro" id="IPR043852">
    <property type="entry name" value="DUF5814"/>
</dbReference>
<dbReference type="Pfam" id="PF00270">
    <property type="entry name" value="DEAD"/>
    <property type="match status" value="1"/>
</dbReference>
<dbReference type="PANTHER" id="PTHR47961:SF1">
    <property type="entry name" value="ATP-DEPENDENT HELICASE MJ1401-RELATED"/>
    <property type="match status" value="1"/>
</dbReference>
<dbReference type="Pfam" id="PF19131">
    <property type="entry name" value="DUF5814"/>
    <property type="match status" value="1"/>
</dbReference>
<dbReference type="GO" id="GO:0016787">
    <property type="term" value="F:hydrolase activity"/>
    <property type="evidence" value="ECO:0007669"/>
    <property type="project" value="UniProtKB-KW"/>
</dbReference>
<evidence type="ECO:0000256" key="1">
    <source>
        <dbReference type="ARBA" id="ARBA00022741"/>
    </source>
</evidence>
<dbReference type="Gene3D" id="3.40.50.300">
    <property type="entry name" value="P-loop containing nucleotide triphosphate hydrolases"/>
    <property type="match status" value="2"/>
</dbReference>
<name>A0AAF0D1R8_ODILC</name>
<dbReference type="GO" id="GO:0140097">
    <property type="term" value="F:catalytic activity, acting on DNA"/>
    <property type="evidence" value="ECO:0007669"/>
    <property type="project" value="UniProtKB-ARBA"/>
</dbReference>
<keyword evidence="4" id="KW-0067">ATP-binding</keyword>
<feature type="domain" description="Helicase C-terminal" evidence="6">
    <location>
        <begin position="442"/>
        <end position="619"/>
    </location>
</feature>
<gene>
    <name evidence="7" type="ORF">OdinLCB4_006540</name>
</gene>
<dbReference type="InterPro" id="IPR027417">
    <property type="entry name" value="P-loop_NTPase"/>
</dbReference>
<dbReference type="GO" id="GO:0003676">
    <property type="term" value="F:nucleic acid binding"/>
    <property type="evidence" value="ECO:0007669"/>
    <property type="project" value="InterPro"/>
</dbReference>
<reference evidence="7" key="2">
    <citation type="journal article" date="2022" name="Nat. Microbiol.">
        <title>A closed Candidatus Odinarchaeum chromosome exposes Asgard archaeal viruses.</title>
        <authorList>
            <person name="Tamarit D."/>
            <person name="Caceres E.F."/>
            <person name="Krupovic M."/>
            <person name="Nijland R."/>
            <person name="Eme L."/>
            <person name="Robinson N.P."/>
            <person name="Ettema T.J.G."/>
        </authorList>
    </citation>
    <scope>NUCLEOTIDE SEQUENCE</scope>
    <source>
        <strain evidence="7">LCB_4</strain>
    </source>
</reference>
<proteinExistence type="predicted"/>
<sequence>MEILFQKYSVILQNYKNEKNVCLIHFIPGHLRLDRLTAVYSGRAYFSLENGSLRPFKFYIDINRRPVNFPGKDLITALRECKQIILPLNSSPPFKDALKSMISDFHINPDKIAEPELCVFCSVEGKFTELDGKRYKLDDKEICFSCARKEILRELSFKNVKESNKIAKYLEKLLLKTRDVRRTLNFLLYDNAVFNPDLTIYDFIPAESGVEEIKVEELNIPELLKRSLFNRGIFNLLPSQSLAVRNGLLNGESMLIVSATSGGKTLAGELAGVKKVLEGEGSLLFLVPLVALANQLYTDFKKRYEPIGLKVAIKVGMSRIDVGEEELVIVDDDIRNADIIVATYEGFDTVLRSNLESCPRKVGVIVVDEIQMLGDEDRGYELEGLIGRLKLLYPESQRLYLSATVGNPSELAERLGVKLVISHGRPIPLERHIVLAMSEADKLRLISKFIRRESSYTSSTGFKGQTIVFTNSRRKTEEIADYLNRLNIKAVAYHAGMTYAKRKTIEEAYISGVYNAVITTFALGAGFDAPCSQVIFESLLMGNDYLTVSMFNQMLGRAGRLGRHDRGKVVLLVELGRKALGFHDKTEDEVAVNLLEGVIESVNVQTDFDRCAEQVLAAVSVYNQVNLSVLEDFSKIVKSFSNNVDSTLSYLEKEGYLTREVDLVKITNMGKSVSTSFLTLKDAKHVIENINRKHYLDLAIELEPFESAYLSNRAVAELNRVFHTFFPTRFFSGSLLGSIGEDNVKLHSKLPEWLTVLFAKWVKEIFNCKCKENPLCECGKITLSKKILELRSLGLNPRNIANYLAEEYDIYAYPGDVFDWLETFLHNLTAVKRIAETLNMNTLVEEIDKTSLRIQSPL</sequence>
<dbReference type="InterPro" id="IPR011545">
    <property type="entry name" value="DEAD/DEAH_box_helicase_dom"/>
</dbReference>
<protein>
    <submittedName>
        <fullName evidence="7">DUF5814 domain-containing protein</fullName>
    </submittedName>
</protein>
<dbReference type="PROSITE" id="PS51194">
    <property type="entry name" value="HELICASE_CTER"/>
    <property type="match status" value="1"/>
</dbReference>